<dbReference type="CDD" id="cd00082">
    <property type="entry name" value="HisKA"/>
    <property type="match status" value="1"/>
</dbReference>
<dbReference type="InterPro" id="IPR036097">
    <property type="entry name" value="HisK_dim/P_sf"/>
</dbReference>
<reference evidence="14 15" key="1">
    <citation type="submission" date="2024-10" db="EMBL/GenBank/DDBJ databases">
        <title>The Natural Products Discovery Center: Release of the First 8490 Sequenced Strains for Exploring Actinobacteria Biosynthetic Diversity.</title>
        <authorList>
            <person name="Kalkreuter E."/>
            <person name="Kautsar S.A."/>
            <person name="Yang D."/>
            <person name="Bader C.D."/>
            <person name="Teijaro C.N."/>
            <person name="Fluegel L."/>
            <person name="Davis C.M."/>
            <person name="Simpson J.R."/>
            <person name="Lauterbach L."/>
            <person name="Steele A.D."/>
            <person name="Gui C."/>
            <person name="Meng S."/>
            <person name="Li G."/>
            <person name="Viehrig K."/>
            <person name="Ye F."/>
            <person name="Su P."/>
            <person name="Kiefer A.F."/>
            <person name="Nichols A."/>
            <person name="Cepeda A.J."/>
            <person name="Yan W."/>
            <person name="Fan B."/>
            <person name="Jiang Y."/>
            <person name="Adhikari A."/>
            <person name="Zheng C.-J."/>
            <person name="Schuster L."/>
            <person name="Cowan T.M."/>
            <person name="Smanski M.J."/>
            <person name="Chevrette M.G."/>
            <person name="De Carvalho L.P.S."/>
            <person name="Shen B."/>
        </authorList>
    </citation>
    <scope>NUCLEOTIDE SEQUENCE [LARGE SCALE GENOMIC DNA]</scope>
    <source>
        <strain evidence="14 15">NPDC004045</strain>
    </source>
</reference>
<dbReference type="EMBL" id="JBIAMX010000002">
    <property type="protein sequence ID" value="MFF0542276.1"/>
    <property type="molecule type" value="Genomic_DNA"/>
</dbReference>
<evidence type="ECO:0000259" key="13">
    <source>
        <dbReference type="PROSITE" id="PS50885"/>
    </source>
</evidence>
<evidence type="ECO:0000256" key="2">
    <source>
        <dbReference type="ARBA" id="ARBA00004236"/>
    </source>
</evidence>
<gene>
    <name evidence="14" type="ORF">ACFYTF_05510</name>
</gene>
<evidence type="ECO:0000256" key="4">
    <source>
        <dbReference type="ARBA" id="ARBA00022553"/>
    </source>
</evidence>
<feature type="transmembrane region" description="Helical" evidence="11">
    <location>
        <begin position="12"/>
        <end position="33"/>
    </location>
</feature>
<dbReference type="SMART" id="SM00304">
    <property type="entry name" value="HAMP"/>
    <property type="match status" value="1"/>
</dbReference>
<dbReference type="EC" id="2.7.13.3" evidence="3"/>
<sequence length="401" mass="42965">MRRPRSTIRLRLTLLYGGSFFVAGAVLIGLMYLSLEQWLDSRPVGAAHLTITRNLVVREQFPAADRLAAAITEQSEQERRDVLRAMLLSSLTALVVVGVAAAGFGWLLAGRVLAPLQRVTATARRVADRSLHERIALDGPPDEIKDLADTFDAMLERLDRAFDSQRRFVANASHELRTPLAINRTLIEVALDRPDPPESLRLLGQTLLEVNARHERLIDGLLLLVSSEQLDLDRRPCDLGALTRHVVALAAPDAEAAGVRLRCAAAPAPVAGDPVLLERLVHNLVDNAVRYNVADGEVRVDCAPVGDTVRLTVRNTGPAVPEFEVESLFEPFRRAAATTRRAAAPGSNRGAGLGLSIVRSVARAHGGSAAARPGTDGGLVVTVTVPGCAAVPDAESAADRP</sequence>
<evidence type="ECO:0000256" key="5">
    <source>
        <dbReference type="ARBA" id="ARBA00022679"/>
    </source>
</evidence>
<keyword evidence="5" id="KW-0808">Transferase</keyword>
<dbReference type="PRINTS" id="PR00344">
    <property type="entry name" value="BCTRLSENSOR"/>
</dbReference>
<dbReference type="PANTHER" id="PTHR45436:SF5">
    <property type="entry name" value="SENSOR HISTIDINE KINASE TRCS"/>
    <property type="match status" value="1"/>
</dbReference>
<dbReference type="InterPro" id="IPR036890">
    <property type="entry name" value="HATPase_C_sf"/>
</dbReference>
<accession>A0ABW6PIP1</accession>
<proteinExistence type="predicted"/>
<evidence type="ECO:0000259" key="12">
    <source>
        <dbReference type="PROSITE" id="PS50109"/>
    </source>
</evidence>
<evidence type="ECO:0000256" key="3">
    <source>
        <dbReference type="ARBA" id="ARBA00012438"/>
    </source>
</evidence>
<dbReference type="CDD" id="cd00075">
    <property type="entry name" value="HATPase"/>
    <property type="match status" value="1"/>
</dbReference>
<feature type="domain" description="HAMP" evidence="13">
    <location>
        <begin position="110"/>
        <end position="163"/>
    </location>
</feature>
<comment type="caution">
    <text evidence="14">The sequence shown here is derived from an EMBL/GenBank/DDBJ whole genome shotgun (WGS) entry which is preliminary data.</text>
</comment>
<name>A0ABW6PIP1_9NOCA</name>
<keyword evidence="4" id="KW-0597">Phosphoprotein</keyword>
<evidence type="ECO:0000256" key="11">
    <source>
        <dbReference type="SAM" id="Phobius"/>
    </source>
</evidence>
<keyword evidence="9" id="KW-0902">Two-component regulatory system</keyword>
<protein>
    <recommendedName>
        <fullName evidence="3">histidine kinase</fullName>
        <ecNumber evidence="3">2.7.13.3</ecNumber>
    </recommendedName>
</protein>
<dbReference type="Gene3D" id="3.30.565.10">
    <property type="entry name" value="Histidine kinase-like ATPase, C-terminal domain"/>
    <property type="match status" value="1"/>
</dbReference>
<dbReference type="InterPro" id="IPR004358">
    <property type="entry name" value="Sig_transdc_His_kin-like_C"/>
</dbReference>
<dbReference type="SUPFAM" id="SSF158472">
    <property type="entry name" value="HAMP domain-like"/>
    <property type="match status" value="1"/>
</dbReference>
<dbReference type="SUPFAM" id="SSF55874">
    <property type="entry name" value="ATPase domain of HSP90 chaperone/DNA topoisomerase II/histidine kinase"/>
    <property type="match status" value="1"/>
</dbReference>
<dbReference type="InterPro" id="IPR050428">
    <property type="entry name" value="TCS_sensor_his_kinase"/>
</dbReference>
<dbReference type="SMART" id="SM00387">
    <property type="entry name" value="HATPase_c"/>
    <property type="match status" value="1"/>
</dbReference>
<dbReference type="Pfam" id="PF02518">
    <property type="entry name" value="HATPase_c"/>
    <property type="match status" value="1"/>
</dbReference>
<evidence type="ECO:0000313" key="14">
    <source>
        <dbReference type="EMBL" id="MFF0542276.1"/>
    </source>
</evidence>
<dbReference type="InterPro" id="IPR003661">
    <property type="entry name" value="HisK_dim/P_dom"/>
</dbReference>
<evidence type="ECO:0000256" key="7">
    <source>
        <dbReference type="ARBA" id="ARBA00022777"/>
    </source>
</evidence>
<dbReference type="Gene3D" id="6.10.340.10">
    <property type="match status" value="1"/>
</dbReference>
<keyword evidence="6 11" id="KW-0812">Transmembrane</keyword>
<evidence type="ECO:0000256" key="8">
    <source>
        <dbReference type="ARBA" id="ARBA00022989"/>
    </source>
</evidence>
<feature type="transmembrane region" description="Helical" evidence="11">
    <location>
        <begin position="85"/>
        <end position="109"/>
    </location>
</feature>
<evidence type="ECO:0000313" key="15">
    <source>
        <dbReference type="Proteomes" id="UP001601444"/>
    </source>
</evidence>
<keyword evidence="8 11" id="KW-1133">Transmembrane helix</keyword>
<dbReference type="SMART" id="SM00388">
    <property type="entry name" value="HisKA"/>
    <property type="match status" value="1"/>
</dbReference>
<dbReference type="Pfam" id="PF00672">
    <property type="entry name" value="HAMP"/>
    <property type="match status" value="1"/>
</dbReference>
<dbReference type="CDD" id="cd06225">
    <property type="entry name" value="HAMP"/>
    <property type="match status" value="1"/>
</dbReference>
<dbReference type="SUPFAM" id="SSF47384">
    <property type="entry name" value="Homodimeric domain of signal transducing histidine kinase"/>
    <property type="match status" value="1"/>
</dbReference>
<feature type="domain" description="Histidine kinase" evidence="12">
    <location>
        <begin position="171"/>
        <end position="389"/>
    </location>
</feature>
<organism evidence="14 15">
    <name type="scientific">Nocardia thailandica</name>
    <dbReference type="NCBI Taxonomy" id="257275"/>
    <lineage>
        <taxon>Bacteria</taxon>
        <taxon>Bacillati</taxon>
        <taxon>Actinomycetota</taxon>
        <taxon>Actinomycetes</taxon>
        <taxon>Mycobacteriales</taxon>
        <taxon>Nocardiaceae</taxon>
        <taxon>Nocardia</taxon>
    </lineage>
</organism>
<keyword evidence="7 14" id="KW-0418">Kinase</keyword>
<dbReference type="Gene3D" id="1.10.287.130">
    <property type="match status" value="1"/>
</dbReference>
<dbReference type="RefSeq" id="WP_387699237.1">
    <property type="nucleotide sequence ID" value="NZ_JBIAMX010000002.1"/>
</dbReference>
<evidence type="ECO:0000256" key="6">
    <source>
        <dbReference type="ARBA" id="ARBA00022692"/>
    </source>
</evidence>
<dbReference type="InterPro" id="IPR003660">
    <property type="entry name" value="HAMP_dom"/>
</dbReference>
<comment type="subcellular location">
    <subcellularLocation>
        <location evidence="2">Cell membrane</location>
    </subcellularLocation>
</comment>
<keyword evidence="10 11" id="KW-0472">Membrane</keyword>
<dbReference type="PROSITE" id="PS50885">
    <property type="entry name" value="HAMP"/>
    <property type="match status" value="1"/>
</dbReference>
<dbReference type="InterPro" id="IPR005467">
    <property type="entry name" value="His_kinase_dom"/>
</dbReference>
<comment type="catalytic activity">
    <reaction evidence="1">
        <text>ATP + protein L-histidine = ADP + protein N-phospho-L-histidine.</text>
        <dbReference type="EC" id="2.7.13.3"/>
    </reaction>
</comment>
<dbReference type="Proteomes" id="UP001601444">
    <property type="component" value="Unassembled WGS sequence"/>
</dbReference>
<dbReference type="Pfam" id="PF00512">
    <property type="entry name" value="HisKA"/>
    <property type="match status" value="1"/>
</dbReference>
<dbReference type="GO" id="GO:0016301">
    <property type="term" value="F:kinase activity"/>
    <property type="evidence" value="ECO:0007669"/>
    <property type="project" value="UniProtKB-KW"/>
</dbReference>
<evidence type="ECO:0000256" key="9">
    <source>
        <dbReference type="ARBA" id="ARBA00023012"/>
    </source>
</evidence>
<dbReference type="PROSITE" id="PS50109">
    <property type="entry name" value="HIS_KIN"/>
    <property type="match status" value="1"/>
</dbReference>
<evidence type="ECO:0000256" key="10">
    <source>
        <dbReference type="ARBA" id="ARBA00023136"/>
    </source>
</evidence>
<keyword evidence="15" id="KW-1185">Reference proteome</keyword>
<evidence type="ECO:0000256" key="1">
    <source>
        <dbReference type="ARBA" id="ARBA00000085"/>
    </source>
</evidence>
<dbReference type="PANTHER" id="PTHR45436">
    <property type="entry name" value="SENSOR HISTIDINE KINASE YKOH"/>
    <property type="match status" value="1"/>
</dbReference>
<dbReference type="InterPro" id="IPR003594">
    <property type="entry name" value="HATPase_dom"/>
</dbReference>